<organism evidence="22 23">
    <name type="scientific">Candidatus Berkelbacteria bacterium CG10_big_fil_rev_8_21_14_0_10_43_14</name>
    <dbReference type="NCBI Taxonomy" id="1974515"/>
    <lineage>
        <taxon>Bacteria</taxon>
        <taxon>Candidatus Berkelbacteria</taxon>
    </lineage>
</organism>
<feature type="transmembrane region" description="Helical" evidence="21">
    <location>
        <begin position="80"/>
        <end position="100"/>
    </location>
</feature>
<dbReference type="GO" id="GO:0071555">
    <property type="term" value="P:cell wall organization"/>
    <property type="evidence" value="ECO:0007669"/>
    <property type="project" value="UniProtKB-KW"/>
</dbReference>
<keyword evidence="10 21" id="KW-1133">Transmembrane helix</keyword>
<feature type="transmembrane region" description="Helical" evidence="21">
    <location>
        <begin position="112"/>
        <end position="131"/>
    </location>
</feature>
<dbReference type="GO" id="GO:0015648">
    <property type="term" value="F:lipid-linked peptidoglycan transporter activity"/>
    <property type="evidence" value="ECO:0007669"/>
    <property type="project" value="TreeGrafter"/>
</dbReference>
<dbReference type="GO" id="GO:0008955">
    <property type="term" value="F:peptidoglycan glycosyltransferase activity"/>
    <property type="evidence" value="ECO:0007669"/>
    <property type="project" value="UniProtKB-EC"/>
</dbReference>
<keyword evidence="7 21" id="KW-0812">Transmembrane</keyword>
<dbReference type="InterPro" id="IPR013437">
    <property type="entry name" value="FtsW"/>
</dbReference>
<keyword evidence="3" id="KW-1003">Cell membrane</keyword>
<dbReference type="PROSITE" id="PS00428">
    <property type="entry name" value="FTSW_RODA_SPOVE"/>
    <property type="match status" value="1"/>
</dbReference>
<dbReference type="EC" id="2.4.99.28" evidence="19"/>
<keyword evidence="4" id="KW-0132">Cell division</keyword>
<evidence type="ECO:0000256" key="17">
    <source>
        <dbReference type="ARBA" id="ARBA00041185"/>
    </source>
</evidence>
<evidence type="ECO:0000256" key="20">
    <source>
        <dbReference type="ARBA" id="ARBA00049902"/>
    </source>
</evidence>
<evidence type="ECO:0000256" key="3">
    <source>
        <dbReference type="ARBA" id="ARBA00022475"/>
    </source>
</evidence>
<accession>A0A2M6RB20</accession>
<evidence type="ECO:0000256" key="12">
    <source>
        <dbReference type="ARBA" id="ARBA00023306"/>
    </source>
</evidence>
<proteinExistence type="inferred from homology"/>
<keyword evidence="12" id="KW-0131">Cell cycle</keyword>
<evidence type="ECO:0000256" key="18">
    <source>
        <dbReference type="ARBA" id="ARBA00041418"/>
    </source>
</evidence>
<dbReference type="GO" id="GO:0051301">
    <property type="term" value="P:cell division"/>
    <property type="evidence" value="ECO:0007669"/>
    <property type="project" value="UniProtKB-KW"/>
</dbReference>
<feature type="transmembrane region" description="Helical" evidence="21">
    <location>
        <begin position="297"/>
        <end position="323"/>
    </location>
</feature>
<evidence type="ECO:0000256" key="2">
    <source>
        <dbReference type="ARBA" id="ARBA00004752"/>
    </source>
</evidence>
<evidence type="ECO:0000256" key="1">
    <source>
        <dbReference type="ARBA" id="ARBA00004651"/>
    </source>
</evidence>
<keyword evidence="6" id="KW-0808">Transferase</keyword>
<comment type="subcellular location">
    <subcellularLocation>
        <location evidence="1">Cell membrane</location>
        <topology evidence="1">Multi-pass membrane protein</topology>
    </subcellularLocation>
</comment>
<evidence type="ECO:0000256" key="14">
    <source>
        <dbReference type="ARBA" id="ARBA00032370"/>
    </source>
</evidence>
<evidence type="ECO:0000256" key="6">
    <source>
        <dbReference type="ARBA" id="ARBA00022679"/>
    </source>
</evidence>
<dbReference type="Proteomes" id="UP000231162">
    <property type="component" value="Unassembled WGS sequence"/>
</dbReference>
<evidence type="ECO:0000256" key="4">
    <source>
        <dbReference type="ARBA" id="ARBA00022618"/>
    </source>
</evidence>
<name>A0A2M6RB20_9BACT</name>
<evidence type="ECO:0000256" key="21">
    <source>
        <dbReference type="SAM" id="Phobius"/>
    </source>
</evidence>
<dbReference type="EMBL" id="PEZX01000010">
    <property type="protein sequence ID" value="PIS07210.1"/>
    <property type="molecule type" value="Genomic_DNA"/>
</dbReference>
<feature type="transmembrane region" description="Helical" evidence="21">
    <location>
        <begin position="221"/>
        <end position="238"/>
    </location>
</feature>
<dbReference type="AlphaFoldDB" id="A0A2M6RB20"/>
<sequence length="401" mass="43880">MINTEILNSAAMSLKGMLHTTHKAWSLTMSLNQYRPKGNVRGDMAVLLCALGLSLIGLLVISSASVVVSYEQFGTNNVFLAKQAIAFIIGCIGLISASLIDYRRWRQWATPLLIVSILAVLAVHLPFGISIGGARRWIEIGPFLFQPSELLKLSFILFTAAWLDKKGSHITDLRKGIIPFGILMLVMMGIIIIQKDLGTTLVVTVIGAVMVFISGARIQHLVAGLCIGLVLFYGFIRIESFRYDRLMSFLNPQADVQGAGYQINQARLAIGSGNVWGLGFGQSRQKYLYLPQVQTDAIFAIMVEELGFVRVIGILLIFIYMAVKGFRIARRAPDRFSKLVACGIASWIIFQLFVNISGIMGLIPLTGIPIPFISYGGSSLVVLLLGAGILYNISRNAKAHV</sequence>
<evidence type="ECO:0000256" key="15">
    <source>
        <dbReference type="ARBA" id="ARBA00033270"/>
    </source>
</evidence>
<feature type="transmembrane region" description="Helical" evidence="21">
    <location>
        <begin position="143"/>
        <end position="164"/>
    </location>
</feature>
<dbReference type="InterPro" id="IPR018365">
    <property type="entry name" value="Cell_cycle_FtsW-rel_CS"/>
</dbReference>
<feature type="transmembrane region" description="Helical" evidence="21">
    <location>
        <begin position="45"/>
        <end position="68"/>
    </location>
</feature>
<evidence type="ECO:0000313" key="23">
    <source>
        <dbReference type="Proteomes" id="UP000231162"/>
    </source>
</evidence>
<evidence type="ECO:0000256" key="13">
    <source>
        <dbReference type="ARBA" id="ARBA00023316"/>
    </source>
</evidence>
<keyword evidence="9" id="KW-0573">Peptidoglycan synthesis</keyword>
<gene>
    <name evidence="22" type="primary">ftsW</name>
    <name evidence="22" type="ORF">COT79_00495</name>
</gene>
<evidence type="ECO:0000256" key="16">
    <source>
        <dbReference type="ARBA" id="ARBA00038053"/>
    </source>
</evidence>
<feature type="transmembrane region" description="Helical" evidence="21">
    <location>
        <begin position="176"/>
        <end position="193"/>
    </location>
</feature>
<evidence type="ECO:0000256" key="5">
    <source>
        <dbReference type="ARBA" id="ARBA00022676"/>
    </source>
</evidence>
<keyword evidence="13" id="KW-0961">Cell wall biogenesis/degradation</keyword>
<dbReference type="GO" id="GO:0005886">
    <property type="term" value="C:plasma membrane"/>
    <property type="evidence" value="ECO:0007669"/>
    <property type="project" value="UniProtKB-SubCell"/>
</dbReference>
<evidence type="ECO:0000256" key="9">
    <source>
        <dbReference type="ARBA" id="ARBA00022984"/>
    </source>
</evidence>
<dbReference type="GO" id="GO:0032153">
    <property type="term" value="C:cell division site"/>
    <property type="evidence" value="ECO:0007669"/>
    <property type="project" value="TreeGrafter"/>
</dbReference>
<keyword evidence="5" id="KW-0328">Glycosyltransferase</keyword>
<keyword evidence="11 21" id="KW-0472">Membrane</keyword>
<keyword evidence="8" id="KW-0133">Cell shape</keyword>
<comment type="similarity">
    <text evidence="16">Belongs to the SEDS family. FtsW subfamily.</text>
</comment>
<evidence type="ECO:0000256" key="10">
    <source>
        <dbReference type="ARBA" id="ARBA00022989"/>
    </source>
</evidence>
<dbReference type="PANTHER" id="PTHR30474">
    <property type="entry name" value="CELL CYCLE PROTEIN"/>
    <property type="match status" value="1"/>
</dbReference>
<dbReference type="NCBIfam" id="TIGR02614">
    <property type="entry name" value="ftsW"/>
    <property type="match status" value="1"/>
</dbReference>
<evidence type="ECO:0000256" key="11">
    <source>
        <dbReference type="ARBA" id="ARBA00023136"/>
    </source>
</evidence>
<evidence type="ECO:0000256" key="19">
    <source>
        <dbReference type="ARBA" id="ARBA00044770"/>
    </source>
</evidence>
<comment type="catalytic activity">
    <reaction evidence="20">
        <text>[GlcNAc-(1-&gt;4)-Mur2Ac(oyl-L-Ala-gamma-D-Glu-L-Lys-D-Ala-D-Ala)](n)-di-trans,octa-cis-undecaprenyl diphosphate + beta-D-GlcNAc-(1-&gt;4)-Mur2Ac(oyl-L-Ala-gamma-D-Glu-L-Lys-D-Ala-D-Ala)-di-trans,octa-cis-undecaprenyl diphosphate = [GlcNAc-(1-&gt;4)-Mur2Ac(oyl-L-Ala-gamma-D-Glu-L-Lys-D-Ala-D-Ala)](n+1)-di-trans,octa-cis-undecaprenyl diphosphate + di-trans,octa-cis-undecaprenyl diphosphate + H(+)</text>
        <dbReference type="Rhea" id="RHEA:23708"/>
        <dbReference type="Rhea" id="RHEA-COMP:9602"/>
        <dbReference type="Rhea" id="RHEA-COMP:9603"/>
        <dbReference type="ChEBI" id="CHEBI:15378"/>
        <dbReference type="ChEBI" id="CHEBI:58405"/>
        <dbReference type="ChEBI" id="CHEBI:60033"/>
        <dbReference type="ChEBI" id="CHEBI:78435"/>
        <dbReference type="EC" id="2.4.99.28"/>
    </reaction>
</comment>
<feature type="transmembrane region" description="Helical" evidence="21">
    <location>
        <begin position="372"/>
        <end position="393"/>
    </location>
</feature>
<protein>
    <recommendedName>
        <fullName evidence="17">Probable peptidoglycan glycosyltransferase FtsW</fullName>
        <ecNumber evidence="19">2.4.99.28</ecNumber>
    </recommendedName>
    <alternativeName>
        <fullName evidence="18">Cell division protein FtsW</fullName>
    </alternativeName>
    <alternativeName>
        <fullName evidence="15">Cell wall polymerase</fullName>
    </alternativeName>
    <alternativeName>
        <fullName evidence="14">Peptidoglycan polymerase</fullName>
    </alternativeName>
</protein>
<dbReference type="PANTHER" id="PTHR30474:SF2">
    <property type="entry name" value="PEPTIDOGLYCAN GLYCOSYLTRANSFERASE FTSW-RELATED"/>
    <property type="match status" value="1"/>
</dbReference>
<feature type="transmembrane region" description="Helical" evidence="21">
    <location>
        <begin position="344"/>
        <end position="366"/>
    </location>
</feature>
<evidence type="ECO:0000256" key="7">
    <source>
        <dbReference type="ARBA" id="ARBA00022692"/>
    </source>
</evidence>
<comment type="caution">
    <text evidence="22">The sequence shown here is derived from an EMBL/GenBank/DDBJ whole genome shotgun (WGS) entry which is preliminary data.</text>
</comment>
<reference evidence="23" key="1">
    <citation type="submission" date="2017-09" db="EMBL/GenBank/DDBJ databases">
        <title>Depth-based differentiation of microbial function through sediment-hosted aquifers and enrichment of novel symbionts in the deep terrestrial subsurface.</title>
        <authorList>
            <person name="Probst A.J."/>
            <person name="Ladd B."/>
            <person name="Jarett J.K."/>
            <person name="Geller-Mcgrath D.E."/>
            <person name="Sieber C.M.K."/>
            <person name="Emerson J.B."/>
            <person name="Anantharaman K."/>
            <person name="Thomas B.C."/>
            <person name="Malmstrom R."/>
            <person name="Stieglmeier M."/>
            <person name="Klingl A."/>
            <person name="Woyke T."/>
            <person name="Ryan C.M."/>
            <person name="Banfield J.F."/>
        </authorList>
    </citation>
    <scope>NUCLEOTIDE SEQUENCE [LARGE SCALE GENOMIC DNA]</scope>
</reference>
<dbReference type="InterPro" id="IPR001182">
    <property type="entry name" value="FtsW/RodA"/>
</dbReference>
<dbReference type="GO" id="GO:0009252">
    <property type="term" value="P:peptidoglycan biosynthetic process"/>
    <property type="evidence" value="ECO:0007669"/>
    <property type="project" value="UniProtKB-KW"/>
</dbReference>
<comment type="pathway">
    <text evidence="2">Cell wall biogenesis; peptidoglycan biosynthesis.</text>
</comment>
<dbReference type="Pfam" id="PF01098">
    <property type="entry name" value="FTSW_RODA_SPOVE"/>
    <property type="match status" value="1"/>
</dbReference>
<dbReference type="GO" id="GO:0008360">
    <property type="term" value="P:regulation of cell shape"/>
    <property type="evidence" value="ECO:0007669"/>
    <property type="project" value="UniProtKB-KW"/>
</dbReference>
<evidence type="ECO:0000313" key="22">
    <source>
        <dbReference type="EMBL" id="PIS07210.1"/>
    </source>
</evidence>
<feature type="transmembrane region" description="Helical" evidence="21">
    <location>
        <begin position="199"/>
        <end position="216"/>
    </location>
</feature>
<evidence type="ECO:0000256" key="8">
    <source>
        <dbReference type="ARBA" id="ARBA00022960"/>
    </source>
</evidence>